<sequence>MKALERAYDLTLAALLVITPLAFGAVHIWAFSLAEILSFSLLAIWAVKVMLDPGFAFDRRLLPLAVAAALFISFVLSTLIPMPRG</sequence>
<organism evidence="2">
    <name type="scientific">marine sediment metagenome</name>
    <dbReference type="NCBI Taxonomy" id="412755"/>
    <lineage>
        <taxon>unclassified sequences</taxon>
        <taxon>metagenomes</taxon>
        <taxon>ecological metagenomes</taxon>
    </lineage>
</organism>
<evidence type="ECO:0000313" key="2">
    <source>
        <dbReference type="EMBL" id="KKM61129.1"/>
    </source>
</evidence>
<gene>
    <name evidence="2" type="ORF">LCGC14_1534780</name>
</gene>
<keyword evidence="1" id="KW-0472">Membrane</keyword>
<comment type="caution">
    <text evidence="2">The sequence shown here is derived from an EMBL/GenBank/DDBJ whole genome shotgun (WGS) entry which is preliminary data.</text>
</comment>
<name>A0A0F9IUV4_9ZZZZ</name>
<accession>A0A0F9IUV4</accession>
<feature type="non-terminal residue" evidence="2">
    <location>
        <position position="85"/>
    </location>
</feature>
<dbReference type="EMBL" id="LAZR01011546">
    <property type="protein sequence ID" value="KKM61129.1"/>
    <property type="molecule type" value="Genomic_DNA"/>
</dbReference>
<dbReference type="AlphaFoldDB" id="A0A0F9IUV4"/>
<feature type="transmembrane region" description="Helical" evidence="1">
    <location>
        <begin position="7"/>
        <end position="23"/>
    </location>
</feature>
<protein>
    <submittedName>
        <fullName evidence="2">Uncharacterized protein</fullName>
    </submittedName>
</protein>
<proteinExistence type="predicted"/>
<keyword evidence="1" id="KW-0812">Transmembrane</keyword>
<reference evidence="2" key="1">
    <citation type="journal article" date="2015" name="Nature">
        <title>Complex archaea that bridge the gap between prokaryotes and eukaryotes.</title>
        <authorList>
            <person name="Spang A."/>
            <person name="Saw J.H."/>
            <person name="Jorgensen S.L."/>
            <person name="Zaremba-Niedzwiedzka K."/>
            <person name="Martijn J."/>
            <person name="Lind A.E."/>
            <person name="van Eijk R."/>
            <person name="Schleper C."/>
            <person name="Guy L."/>
            <person name="Ettema T.J."/>
        </authorList>
    </citation>
    <scope>NUCLEOTIDE SEQUENCE</scope>
</reference>
<evidence type="ECO:0000256" key="1">
    <source>
        <dbReference type="SAM" id="Phobius"/>
    </source>
</evidence>
<keyword evidence="1" id="KW-1133">Transmembrane helix</keyword>
<feature type="transmembrane region" description="Helical" evidence="1">
    <location>
        <begin position="61"/>
        <end position="80"/>
    </location>
</feature>